<dbReference type="Proteomes" id="UP000247498">
    <property type="component" value="Unassembled WGS sequence"/>
</dbReference>
<dbReference type="InterPro" id="IPR032259">
    <property type="entry name" value="HIBYL-CoA-H"/>
</dbReference>
<dbReference type="PANTHER" id="PTHR43176">
    <property type="entry name" value="3-HYDROXYISOBUTYRYL-COA HYDROLASE-RELATED"/>
    <property type="match status" value="1"/>
</dbReference>
<reference evidence="5 6" key="1">
    <citation type="journal article" date="2018" name="Sci. Rep.">
        <title>Raphidocelis subcapitata (=Pseudokirchneriella subcapitata) provides an insight into genome evolution and environmental adaptations in the Sphaeropleales.</title>
        <authorList>
            <person name="Suzuki S."/>
            <person name="Yamaguchi H."/>
            <person name="Nakajima N."/>
            <person name="Kawachi M."/>
        </authorList>
    </citation>
    <scope>NUCLEOTIDE SEQUENCE [LARGE SCALE GENOMIC DNA]</scope>
    <source>
        <strain evidence="5 6">NIES-35</strain>
    </source>
</reference>
<keyword evidence="6" id="KW-1185">Reference proteome</keyword>
<accession>A0A2V0NQ37</accession>
<comment type="similarity">
    <text evidence="2">Belongs to the enoyl-CoA hydratase/isomerase family.</text>
</comment>
<name>A0A2V0NQ37_9CHLO</name>
<feature type="domain" description="Enoyl-CoA hydratase/isomerase" evidence="4">
    <location>
        <begin position="31"/>
        <end position="330"/>
    </location>
</feature>
<keyword evidence="1 2" id="KW-0378">Hydrolase</keyword>
<dbReference type="GO" id="GO:0006574">
    <property type="term" value="P:L-valine catabolic process"/>
    <property type="evidence" value="ECO:0007669"/>
    <property type="project" value="UniProtKB-UniRule"/>
</dbReference>
<evidence type="ECO:0000256" key="3">
    <source>
        <dbReference type="SAM" id="MobiDB-lite"/>
    </source>
</evidence>
<proteinExistence type="inferred from homology"/>
<dbReference type="InterPro" id="IPR045004">
    <property type="entry name" value="ECH_dom"/>
</dbReference>
<evidence type="ECO:0000313" key="5">
    <source>
        <dbReference type="EMBL" id="GBF88692.1"/>
    </source>
</evidence>
<dbReference type="GO" id="GO:0003860">
    <property type="term" value="F:3-hydroxyisobutyryl-CoA hydrolase activity"/>
    <property type="evidence" value="ECO:0007669"/>
    <property type="project" value="UniProtKB-UniRule"/>
</dbReference>
<dbReference type="EMBL" id="BDRX01000006">
    <property type="protein sequence ID" value="GBF88692.1"/>
    <property type="molecule type" value="Genomic_DNA"/>
</dbReference>
<sequence length="467" mass="46973">MTAGAADGADPGPAAGVRLRLYRGGGGAALGRITLCRDRQLNALDLAAVEEVRRHLLDCCSGPHAGVAAVLLDSSTPRAFCAGGDVKSARAAVLEAPYLDAPPAGHHIHGVFQAEYQTVVVVDELSRRLPVVALCDGIWMGLGFGLAGYARHRVVTEATVFAMPENLIGLWPDVGFAWRAARLASPSLGIYLALTGARVASASDLMWLGVATHYCHSSKVAALREAVEAAPAEADAAVAAHCSDPGGPGPLRRCAAAVERCFGPLLRYSEAGQTEAGALQQLMARIEAELASPGADDESRDLLRAALDSMRAVSPGSLAITLRHFSLVAAAAAEAGAADGSRGAGAAAGGGGGGSGEGGGGGLSTLRGVMAAEYRMAVRRVAAPDFLEGVRALLVDKDRSPAWRPASLEGLEASEAAGVAAPLPAARGVAGLELGEVDAALAALDARGRAAAAAAASAAAAAASRAV</sequence>
<dbReference type="SUPFAM" id="SSF52096">
    <property type="entry name" value="ClpP/crotonase"/>
    <property type="match status" value="1"/>
</dbReference>
<dbReference type="FunCoup" id="A0A2V0NQ37">
    <property type="interactions" value="659"/>
</dbReference>
<evidence type="ECO:0000256" key="1">
    <source>
        <dbReference type="ARBA" id="ARBA00022801"/>
    </source>
</evidence>
<gene>
    <name evidence="5" type="ORF">Rsub_01591</name>
</gene>
<dbReference type="CDD" id="cd06558">
    <property type="entry name" value="crotonase-like"/>
    <property type="match status" value="1"/>
</dbReference>
<dbReference type="PANTHER" id="PTHR43176:SF5">
    <property type="entry name" value="3-HYDROXYISOBUTYRYL-COA HYDROLASE-LIKE PROTEIN 4, MITOCHONDRIAL"/>
    <property type="match status" value="1"/>
</dbReference>
<protein>
    <recommendedName>
        <fullName evidence="2">3-hydroxyisobutyryl-CoA hydrolase</fullName>
        <shortName evidence="2">HIB-CoA hydrolase</shortName>
        <shortName evidence="2">HIBYL-CoA-H</shortName>
        <ecNumber evidence="2">3.1.2.4</ecNumber>
    </recommendedName>
    <alternativeName>
        <fullName evidence="2">3-hydroxyisobutyryl-coenzyme A hydrolase</fullName>
    </alternativeName>
</protein>
<dbReference type="Pfam" id="PF16113">
    <property type="entry name" value="ECH_2"/>
    <property type="match status" value="2"/>
</dbReference>
<comment type="caution">
    <text evidence="5">The sequence shown here is derived from an EMBL/GenBank/DDBJ whole genome shotgun (WGS) entry which is preliminary data.</text>
</comment>
<evidence type="ECO:0000313" key="6">
    <source>
        <dbReference type="Proteomes" id="UP000247498"/>
    </source>
</evidence>
<evidence type="ECO:0000256" key="2">
    <source>
        <dbReference type="RuleBase" id="RU369070"/>
    </source>
</evidence>
<dbReference type="AlphaFoldDB" id="A0A2V0NQ37"/>
<comment type="catalytic activity">
    <reaction evidence="2">
        <text>3-hydroxy-2-methylpropanoyl-CoA + H2O = 3-hydroxy-2-methylpropanoate + CoA + H(+)</text>
        <dbReference type="Rhea" id="RHEA:20888"/>
        <dbReference type="ChEBI" id="CHEBI:11805"/>
        <dbReference type="ChEBI" id="CHEBI:15377"/>
        <dbReference type="ChEBI" id="CHEBI:15378"/>
        <dbReference type="ChEBI" id="CHEBI:57287"/>
        <dbReference type="ChEBI" id="CHEBI:57340"/>
        <dbReference type="EC" id="3.1.2.4"/>
    </reaction>
</comment>
<dbReference type="EC" id="3.1.2.4" evidence="2"/>
<organism evidence="5 6">
    <name type="scientific">Raphidocelis subcapitata</name>
    <dbReference type="NCBI Taxonomy" id="307507"/>
    <lineage>
        <taxon>Eukaryota</taxon>
        <taxon>Viridiplantae</taxon>
        <taxon>Chlorophyta</taxon>
        <taxon>core chlorophytes</taxon>
        <taxon>Chlorophyceae</taxon>
        <taxon>CS clade</taxon>
        <taxon>Sphaeropleales</taxon>
        <taxon>Selenastraceae</taxon>
        <taxon>Raphidocelis</taxon>
    </lineage>
</organism>
<comment type="pathway">
    <text evidence="2">Amino-acid degradation; L-valine degradation.</text>
</comment>
<dbReference type="OrthoDB" id="16820at2759"/>
<comment type="function">
    <text evidence="2">Hydrolyzes 3-hydroxyisobutyryl-CoA (HIBYL-CoA), a saline catabolite. Has high activity toward isobutyryl-CoA. Could be an isobutyryl-CoA dehydrogenase that functions in valine catabolism.</text>
</comment>
<feature type="compositionally biased region" description="Gly residues" evidence="3">
    <location>
        <begin position="342"/>
        <end position="360"/>
    </location>
</feature>
<dbReference type="InterPro" id="IPR029045">
    <property type="entry name" value="ClpP/crotonase-like_dom_sf"/>
</dbReference>
<dbReference type="STRING" id="307507.A0A2V0NQ37"/>
<feature type="domain" description="Enoyl-CoA hydratase/isomerase" evidence="4">
    <location>
        <begin position="363"/>
        <end position="415"/>
    </location>
</feature>
<dbReference type="Gene3D" id="3.90.226.10">
    <property type="entry name" value="2-enoyl-CoA Hydratase, Chain A, domain 1"/>
    <property type="match status" value="1"/>
</dbReference>
<feature type="region of interest" description="Disordered" evidence="3">
    <location>
        <begin position="340"/>
        <end position="360"/>
    </location>
</feature>
<dbReference type="InParanoid" id="A0A2V0NQ37"/>
<evidence type="ECO:0000259" key="4">
    <source>
        <dbReference type="Pfam" id="PF16113"/>
    </source>
</evidence>